<comment type="caution">
    <text evidence="1">The sequence shown here is derived from an EMBL/GenBank/DDBJ whole genome shotgun (WGS) entry which is preliminary data.</text>
</comment>
<accession>A0ABD3DUE0</accession>
<sequence>MEERAELRDDDGGGNAKRYIWYKFDLDFPIEKYHFDACMERLRSLFDQLLVAFMNEKSTSNCIRPIPALCGHGRPLICSNSFGWLGKSEDTSPFLRITCGVSFQNNVD</sequence>
<gene>
    <name evidence="1" type="ORF">CASFOL_010852</name>
</gene>
<organism evidence="1 2">
    <name type="scientific">Castilleja foliolosa</name>
    <dbReference type="NCBI Taxonomy" id="1961234"/>
    <lineage>
        <taxon>Eukaryota</taxon>
        <taxon>Viridiplantae</taxon>
        <taxon>Streptophyta</taxon>
        <taxon>Embryophyta</taxon>
        <taxon>Tracheophyta</taxon>
        <taxon>Spermatophyta</taxon>
        <taxon>Magnoliopsida</taxon>
        <taxon>eudicotyledons</taxon>
        <taxon>Gunneridae</taxon>
        <taxon>Pentapetalae</taxon>
        <taxon>asterids</taxon>
        <taxon>lamiids</taxon>
        <taxon>Lamiales</taxon>
        <taxon>Orobanchaceae</taxon>
        <taxon>Pedicularideae</taxon>
        <taxon>Castillejinae</taxon>
        <taxon>Castilleja</taxon>
    </lineage>
</organism>
<dbReference type="Proteomes" id="UP001632038">
    <property type="component" value="Unassembled WGS sequence"/>
</dbReference>
<reference evidence="2" key="1">
    <citation type="journal article" date="2024" name="IScience">
        <title>Strigolactones Initiate the Formation of Haustorium-like Structures in Castilleja.</title>
        <authorList>
            <person name="Buerger M."/>
            <person name="Peterson D."/>
            <person name="Chory J."/>
        </authorList>
    </citation>
    <scope>NUCLEOTIDE SEQUENCE [LARGE SCALE GENOMIC DNA]</scope>
</reference>
<keyword evidence="2" id="KW-1185">Reference proteome</keyword>
<evidence type="ECO:0000313" key="1">
    <source>
        <dbReference type="EMBL" id="KAL3645672.1"/>
    </source>
</evidence>
<protein>
    <submittedName>
        <fullName evidence="1">Uncharacterized protein</fullName>
    </submittedName>
</protein>
<dbReference type="EMBL" id="JAVIJP010000013">
    <property type="protein sequence ID" value="KAL3645672.1"/>
    <property type="molecule type" value="Genomic_DNA"/>
</dbReference>
<evidence type="ECO:0000313" key="2">
    <source>
        <dbReference type="Proteomes" id="UP001632038"/>
    </source>
</evidence>
<name>A0ABD3DUE0_9LAMI</name>
<proteinExistence type="predicted"/>
<dbReference type="AlphaFoldDB" id="A0ABD3DUE0"/>